<reference evidence="2" key="1">
    <citation type="submission" date="2020-01" db="EMBL/GenBank/DDBJ databases">
        <authorList>
            <person name="Rat A."/>
        </authorList>
    </citation>
    <scope>NUCLEOTIDE SEQUENCE</scope>
    <source>
        <strain evidence="2">LMG 31228</strain>
    </source>
</reference>
<dbReference type="EMBL" id="JAAEDL010000054">
    <property type="protein sequence ID" value="MBR0684075.1"/>
    <property type="molecule type" value="Genomic_DNA"/>
</dbReference>
<dbReference type="GO" id="GO:0004386">
    <property type="term" value="F:helicase activity"/>
    <property type="evidence" value="ECO:0007669"/>
    <property type="project" value="UniProtKB-KW"/>
</dbReference>
<comment type="caution">
    <text evidence="2">The sequence shown here is derived from an EMBL/GenBank/DDBJ whole genome shotgun (WGS) entry which is preliminary data.</text>
</comment>
<protein>
    <submittedName>
        <fullName evidence="2">DEAD/DEAH box helicase family protein</fullName>
    </submittedName>
</protein>
<proteinExistence type="predicted"/>
<dbReference type="PROSITE" id="PS51192">
    <property type="entry name" value="HELICASE_ATP_BIND_1"/>
    <property type="match status" value="1"/>
</dbReference>
<dbReference type="SMART" id="SM00487">
    <property type="entry name" value="DEXDc"/>
    <property type="match status" value="1"/>
</dbReference>
<evidence type="ECO:0000259" key="1">
    <source>
        <dbReference type="PROSITE" id="PS51192"/>
    </source>
</evidence>
<dbReference type="InterPro" id="IPR014001">
    <property type="entry name" value="Helicase_ATP-bd"/>
</dbReference>
<dbReference type="AlphaFoldDB" id="A0A9X9XK39"/>
<keyword evidence="3" id="KW-1185">Reference proteome</keyword>
<dbReference type="Pfam" id="PF04851">
    <property type="entry name" value="ResIII"/>
    <property type="match status" value="1"/>
</dbReference>
<dbReference type="GO" id="GO:0005829">
    <property type="term" value="C:cytosol"/>
    <property type="evidence" value="ECO:0007669"/>
    <property type="project" value="TreeGrafter"/>
</dbReference>
<dbReference type="Proteomes" id="UP001138709">
    <property type="component" value="Unassembled WGS sequence"/>
</dbReference>
<dbReference type="RefSeq" id="WP_211849832.1">
    <property type="nucleotide sequence ID" value="NZ_JAAEDL010000054.1"/>
</dbReference>
<sequence>MARPPIPFRNLTQLLAPAAGRLVFDLPDAAQAAVDAAYRARLAALGQWSFWTKGAADYRPVQGLRAPQRRAVAFVQAYLAARQISAANAQRESALIKMPTGTGKTGIIAAIACAQPGPFKTLVLTPRKALVRQMARDLSTKFWRNLGAAYTADGLQEGLGQHELDEIAKRQKGRGSPIRILSADQYATIWEERERDQQIWVGTFNALHRLLQIEPPAHRDLYGREVKAAAASLANLEPDDIGDPTEEFRALIRSADLVIVDEGHHEPAYSWAQAVRSLGKPTVVLSATPYRNDYKYFELSGRFVFNLSWAEAVDQELIREVVVQPPSAAGTVKLGPNGRYGAAQFVYELAPDLANLPPGKKAIVHAGSLADLKAIQRAFFERTGERTVLIHDRIRGKEKEEPGDLKGLALAELQPLRFAEVHHATGDIRAQAARVWLHQYKLLEGIDDPSFIEIWLYDGFGSARQLIQQIGRAIRRPDVTDAAGATAIVRGSSQRLKTIDGAPTVAELTQRRWDAYLEFERYAAERPEIAFTAETQLLPLLKRSSPAVQYLAGEFRGAHWLEQIPSMEAFVLPQRGIFTRLVNADPNDAAPISDDFMDAVAKSAAEAMQLEDRFDIAPVQPTGLGAPFNDVRMVRYLVWRNSPLLRAHQIPEWRLGVLIMVRAGAYVVMLDTEGNCLDHNRLGLVAPEVTELRRLFAKAAADQPNRVRIVETTARGLDLSELGLRSISVRRHALDAGYFDLAEASQTPTSVVGYTPNGQGVARRRLSFSQSSVADAANQLVSVHDYAVWAQRLARVMTDAQVIPHHYFNRFAKEVSPLDVDAAAPRSILLDVRDLVPEPGSPGDVGWNRSALNAMLEADTCLEVMDDHDKGANTHRYSFTFNGHQIGITYNFRKTIPAYGKYILSSETLNKELTKKDEAIDEVEGGDDEAAGENEIDTFGQKIVPSITRMINGEQAFQIITSQSGTIYSHGHFYRPDLAVDLLSLLEGDPTMVPVISEKGDTRLTDAKEWGVKTLFGLVDTWKNAQGLAVGTIGADIAACDTLICDDSTSETADFYGIDTKGRRVFVVHAKADNVANPTASARKLQEVARQALTSLALTGSARQSFPRPDTWNQDWSVELKAAGNTILTRPRLWKDLGGNIDAAHQRLCDALSNSLFTTEIVVLSSGLLGQGAALKAFQNRSLSDLQFLYYLATVRSVFDRAGVRFRLVCNP</sequence>
<keyword evidence="2" id="KW-0067">ATP-binding</keyword>
<keyword evidence="2" id="KW-0347">Helicase</keyword>
<dbReference type="PANTHER" id="PTHR47396">
    <property type="entry name" value="TYPE I RESTRICTION ENZYME ECOKI R PROTEIN"/>
    <property type="match status" value="1"/>
</dbReference>
<gene>
    <name evidence="2" type="ORF">GXW74_26655</name>
</gene>
<dbReference type="GO" id="GO:0016787">
    <property type="term" value="F:hydrolase activity"/>
    <property type="evidence" value="ECO:0007669"/>
    <property type="project" value="InterPro"/>
</dbReference>
<reference evidence="2" key="2">
    <citation type="journal article" date="2021" name="Syst. Appl. Microbiol.">
        <title>Roseomonas hellenica sp. nov., isolated from roots of wild-growing Alkanna tinctoria.</title>
        <authorList>
            <person name="Rat A."/>
            <person name="Naranjo H.D."/>
            <person name="Lebbe L."/>
            <person name="Cnockaert M."/>
            <person name="Krigas N."/>
            <person name="Grigoriadou K."/>
            <person name="Maloupa E."/>
            <person name="Willems A."/>
        </authorList>
    </citation>
    <scope>NUCLEOTIDE SEQUENCE</scope>
    <source>
        <strain evidence="2">LMG 31228</strain>
    </source>
</reference>
<dbReference type="SUPFAM" id="SSF52540">
    <property type="entry name" value="P-loop containing nucleoside triphosphate hydrolases"/>
    <property type="match status" value="2"/>
</dbReference>
<feature type="domain" description="Helicase ATP-binding" evidence="1">
    <location>
        <begin position="85"/>
        <end position="307"/>
    </location>
</feature>
<organism evidence="2 3">
    <name type="scientific">Neoroseomonas eburnea</name>
    <dbReference type="NCBI Taxonomy" id="1346889"/>
    <lineage>
        <taxon>Bacteria</taxon>
        <taxon>Pseudomonadati</taxon>
        <taxon>Pseudomonadota</taxon>
        <taxon>Alphaproteobacteria</taxon>
        <taxon>Acetobacterales</taxon>
        <taxon>Acetobacteraceae</taxon>
        <taxon>Neoroseomonas</taxon>
    </lineage>
</organism>
<dbReference type="InterPro" id="IPR006935">
    <property type="entry name" value="Helicase/UvrB_N"/>
</dbReference>
<dbReference type="PANTHER" id="PTHR47396:SF1">
    <property type="entry name" value="ATP-DEPENDENT HELICASE IRC3-RELATED"/>
    <property type="match status" value="1"/>
</dbReference>
<dbReference type="InterPro" id="IPR050742">
    <property type="entry name" value="Helicase_Restrict-Modif_Enz"/>
</dbReference>
<dbReference type="InterPro" id="IPR027417">
    <property type="entry name" value="P-loop_NTPase"/>
</dbReference>
<keyword evidence="2" id="KW-0547">Nucleotide-binding</keyword>
<accession>A0A9X9XK39</accession>
<dbReference type="GO" id="GO:0003677">
    <property type="term" value="F:DNA binding"/>
    <property type="evidence" value="ECO:0007669"/>
    <property type="project" value="InterPro"/>
</dbReference>
<dbReference type="GO" id="GO:0005524">
    <property type="term" value="F:ATP binding"/>
    <property type="evidence" value="ECO:0007669"/>
    <property type="project" value="InterPro"/>
</dbReference>
<name>A0A9X9XK39_9PROT</name>
<evidence type="ECO:0000313" key="2">
    <source>
        <dbReference type="EMBL" id="MBR0684075.1"/>
    </source>
</evidence>
<evidence type="ECO:0000313" key="3">
    <source>
        <dbReference type="Proteomes" id="UP001138709"/>
    </source>
</evidence>
<keyword evidence="2" id="KW-0378">Hydrolase</keyword>
<dbReference type="Gene3D" id="3.40.50.300">
    <property type="entry name" value="P-loop containing nucleotide triphosphate hydrolases"/>
    <property type="match status" value="1"/>
</dbReference>